<dbReference type="PANTHER" id="PTHR40661">
    <property type="match status" value="1"/>
</dbReference>
<keyword evidence="1" id="KW-0805">Transcription regulation</keyword>
<dbReference type="CDD" id="cd06529">
    <property type="entry name" value="S24_LexA-like"/>
    <property type="match status" value="1"/>
</dbReference>
<reference evidence="5" key="1">
    <citation type="journal article" date="2021" name="PeerJ">
        <title>Extensive microbial diversity within the chicken gut microbiome revealed by metagenomics and culture.</title>
        <authorList>
            <person name="Gilroy R."/>
            <person name="Ravi A."/>
            <person name="Getino M."/>
            <person name="Pursley I."/>
            <person name="Horton D.L."/>
            <person name="Alikhan N.F."/>
            <person name="Baker D."/>
            <person name="Gharbi K."/>
            <person name="Hall N."/>
            <person name="Watson M."/>
            <person name="Adriaenssens E.M."/>
            <person name="Foster-Nyarko E."/>
            <person name="Jarju S."/>
            <person name="Secka A."/>
            <person name="Antonio M."/>
            <person name="Oren A."/>
            <person name="Chaudhuri R.R."/>
            <person name="La Ragione R."/>
            <person name="Hildebrand F."/>
            <person name="Pallen M.J."/>
        </authorList>
    </citation>
    <scope>NUCLEOTIDE SEQUENCE</scope>
    <source>
        <strain evidence="5">F6-6636</strain>
    </source>
</reference>
<dbReference type="InterPro" id="IPR015927">
    <property type="entry name" value="Peptidase_S24_S26A/B/C"/>
</dbReference>
<dbReference type="Gene3D" id="2.10.109.10">
    <property type="entry name" value="Umud Fragment, subunit A"/>
    <property type="match status" value="1"/>
</dbReference>
<evidence type="ECO:0000256" key="1">
    <source>
        <dbReference type="ARBA" id="ARBA00023015"/>
    </source>
</evidence>
<dbReference type="SUPFAM" id="SSF51306">
    <property type="entry name" value="LexA/Signal peptidase"/>
    <property type="match status" value="1"/>
</dbReference>
<dbReference type="AlphaFoldDB" id="A0A948TJH0"/>
<evidence type="ECO:0000313" key="6">
    <source>
        <dbReference type="Proteomes" id="UP000777303"/>
    </source>
</evidence>
<dbReference type="InterPro" id="IPR039418">
    <property type="entry name" value="LexA-like"/>
</dbReference>
<sequence length="211" mass="24037">MFGKNLKTLRLNHHYSIETLAQKLNDHYHTHISKSMISRWEQGQVSPQISYVRLIADYFSVTFDELIYSKNINHPFESATAMEATYHLPVLQKIAENNLALAKANANDFNSILAEDLAEGDFFYTKVTDDAMVPTIMPNALALIKETTSVIDGELIVALNTDNNQLYVRRFFQEGNNLMLTADNHTYQPILLNSTWPGKIIGRVIRVTFDL</sequence>
<dbReference type="Pfam" id="PF01381">
    <property type="entry name" value="HTH_3"/>
    <property type="match status" value="1"/>
</dbReference>
<dbReference type="InterPro" id="IPR010982">
    <property type="entry name" value="Lambda_DNA-bd_dom_sf"/>
</dbReference>
<keyword evidence="3" id="KW-0804">Transcription</keyword>
<name>A0A948TJH0_9LACO</name>
<dbReference type="CDD" id="cd00093">
    <property type="entry name" value="HTH_XRE"/>
    <property type="match status" value="1"/>
</dbReference>
<dbReference type="SUPFAM" id="SSF47413">
    <property type="entry name" value="lambda repressor-like DNA-binding domains"/>
    <property type="match status" value="1"/>
</dbReference>
<evidence type="ECO:0000256" key="3">
    <source>
        <dbReference type="ARBA" id="ARBA00023163"/>
    </source>
</evidence>
<dbReference type="InterPro" id="IPR036286">
    <property type="entry name" value="LexA/Signal_pep-like_sf"/>
</dbReference>
<evidence type="ECO:0000256" key="2">
    <source>
        <dbReference type="ARBA" id="ARBA00023125"/>
    </source>
</evidence>
<accession>A0A948TJH0</accession>
<dbReference type="GO" id="GO:0003677">
    <property type="term" value="F:DNA binding"/>
    <property type="evidence" value="ECO:0007669"/>
    <property type="project" value="UniProtKB-KW"/>
</dbReference>
<reference evidence="5" key="2">
    <citation type="submission" date="2021-04" db="EMBL/GenBank/DDBJ databases">
        <authorList>
            <person name="Gilroy R."/>
        </authorList>
    </citation>
    <scope>NUCLEOTIDE SEQUENCE</scope>
    <source>
        <strain evidence="5">F6-6636</strain>
    </source>
</reference>
<comment type="caution">
    <text evidence="5">The sequence shown here is derived from an EMBL/GenBank/DDBJ whole genome shotgun (WGS) entry which is preliminary data.</text>
</comment>
<dbReference type="Proteomes" id="UP000777303">
    <property type="component" value="Unassembled WGS sequence"/>
</dbReference>
<dbReference type="EMBL" id="JAHLFS010000047">
    <property type="protein sequence ID" value="MBU3851739.1"/>
    <property type="molecule type" value="Genomic_DNA"/>
</dbReference>
<dbReference type="Gene3D" id="1.10.260.40">
    <property type="entry name" value="lambda repressor-like DNA-binding domains"/>
    <property type="match status" value="1"/>
</dbReference>
<keyword evidence="2" id="KW-0238">DNA-binding</keyword>
<organism evidence="5 6">
    <name type="scientific">Candidatus Paralactobacillus gallistercoris</name>
    <dbReference type="NCBI Taxonomy" id="2838724"/>
    <lineage>
        <taxon>Bacteria</taxon>
        <taxon>Bacillati</taxon>
        <taxon>Bacillota</taxon>
        <taxon>Bacilli</taxon>
        <taxon>Lactobacillales</taxon>
        <taxon>Lactobacillaceae</taxon>
        <taxon>Lactobacillus</taxon>
    </lineage>
</organism>
<evidence type="ECO:0000259" key="4">
    <source>
        <dbReference type="PROSITE" id="PS50943"/>
    </source>
</evidence>
<feature type="domain" description="HTH cro/C1-type" evidence="4">
    <location>
        <begin position="6"/>
        <end position="66"/>
    </location>
</feature>
<dbReference type="InterPro" id="IPR001387">
    <property type="entry name" value="Cro/C1-type_HTH"/>
</dbReference>
<dbReference type="SMART" id="SM00530">
    <property type="entry name" value="HTH_XRE"/>
    <property type="match status" value="1"/>
</dbReference>
<dbReference type="PROSITE" id="PS50943">
    <property type="entry name" value="HTH_CROC1"/>
    <property type="match status" value="1"/>
</dbReference>
<dbReference type="PANTHER" id="PTHR40661:SF3">
    <property type="entry name" value="FELS-1 PROPHAGE TRANSCRIPTIONAL REGULATOR"/>
    <property type="match status" value="1"/>
</dbReference>
<evidence type="ECO:0000313" key="5">
    <source>
        <dbReference type="EMBL" id="MBU3851739.1"/>
    </source>
</evidence>
<dbReference type="Pfam" id="PF00717">
    <property type="entry name" value="Peptidase_S24"/>
    <property type="match status" value="1"/>
</dbReference>
<proteinExistence type="predicted"/>
<gene>
    <name evidence="5" type="ORF">H9901_03470</name>
</gene>
<protein>
    <submittedName>
        <fullName evidence="5">XRE family transcriptional regulator</fullName>
    </submittedName>
</protein>